<protein>
    <recommendedName>
        <fullName evidence="4">General stress protein 17M-like domain-containing protein</fullName>
    </recommendedName>
</protein>
<feature type="compositionally biased region" description="Basic and acidic residues" evidence="1">
    <location>
        <begin position="148"/>
        <end position="159"/>
    </location>
</feature>
<sequence length="179" mass="19291">MEADRARMDLQGPTPERIAQPLKGIDPMTKTVTSLFHGEHHANDAASRLKQAGIPANAIDIWTTPHNLAPLLEDLGVSRSDAHAYAEGVIRGGTVVIVKCDASEVGTVVGILDQEGVLDLDEQQAAWRSEGWKGPGAGQGGELTEPPEASRETADADRSEVVVQGRIRIQSFRVERPER</sequence>
<gene>
    <name evidence="2" type="ORF">H0S73_15930</name>
</gene>
<dbReference type="EMBL" id="JACDXJ010000001">
    <property type="protein sequence ID" value="MBA1157608.1"/>
    <property type="molecule type" value="Genomic_DNA"/>
</dbReference>
<name>A0A838BQA6_9HYPH</name>
<dbReference type="Proteomes" id="UP000572984">
    <property type="component" value="Unassembled WGS sequence"/>
</dbReference>
<reference evidence="2 3" key="1">
    <citation type="submission" date="2020-07" db="EMBL/GenBank/DDBJ databases">
        <title>Draft genome and description of Microvirga mediterraneensis Marseille-Q2068 sp. nov.</title>
        <authorList>
            <person name="Boxberger M."/>
        </authorList>
    </citation>
    <scope>NUCLEOTIDE SEQUENCE [LARGE SCALE GENOMIC DNA]</scope>
    <source>
        <strain evidence="2 3">Marseille-Q2068</strain>
    </source>
</reference>
<keyword evidence="3" id="KW-1185">Reference proteome</keyword>
<comment type="caution">
    <text evidence="2">The sequence shown here is derived from an EMBL/GenBank/DDBJ whole genome shotgun (WGS) entry which is preliminary data.</text>
</comment>
<dbReference type="RefSeq" id="WP_181053066.1">
    <property type="nucleotide sequence ID" value="NZ_JACDXJ010000001.1"/>
</dbReference>
<proteinExistence type="predicted"/>
<dbReference type="AlphaFoldDB" id="A0A838BQA6"/>
<organism evidence="2 3">
    <name type="scientific">Microvirga mediterraneensis</name>
    <dbReference type="NCBI Taxonomy" id="2754695"/>
    <lineage>
        <taxon>Bacteria</taxon>
        <taxon>Pseudomonadati</taxon>
        <taxon>Pseudomonadota</taxon>
        <taxon>Alphaproteobacteria</taxon>
        <taxon>Hyphomicrobiales</taxon>
        <taxon>Methylobacteriaceae</taxon>
        <taxon>Microvirga</taxon>
    </lineage>
</organism>
<feature type="region of interest" description="Disordered" evidence="1">
    <location>
        <begin position="130"/>
        <end position="159"/>
    </location>
</feature>
<accession>A0A838BQA6</accession>
<evidence type="ECO:0000313" key="2">
    <source>
        <dbReference type="EMBL" id="MBA1157608.1"/>
    </source>
</evidence>
<evidence type="ECO:0000313" key="3">
    <source>
        <dbReference type="Proteomes" id="UP000572984"/>
    </source>
</evidence>
<evidence type="ECO:0008006" key="4">
    <source>
        <dbReference type="Google" id="ProtNLM"/>
    </source>
</evidence>
<evidence type="ECO:0000256" key="1">
    <source>
        <dbReference type="SAM" id="MobiDB-lite"/>
    </source>
</evidence>